<dbReference type="KEGG" id="cak:Caul_5267"/>
<accession>B0T9L2</accession>
<evidence type="ECO:0000313" key="3">
    <source>
        <dbReference type="EMBL" id="ABZ74387.1"/>
    </source>
</evidence>
<keyword evidence="2" id="KW-0732">Signal</keyword>
<keyword evidence="3" id="KW-0614">Plasmid</keyword>
<feature type="region of interest" description="Disordered" evidence="1">
    <location>
        <begin position="23"/>
        <end position="65"/>
    </location>
</feature>
<protein>
    <submittedName>
        <fullName evidence="3">Uncharacterized protein</fullName>
    </submittedName>
</protein>
<sequence length="344" mass="36831">MPRLILLAATTLAMIAASAHAQTASGPATPGPIAPAAPAAPNDKPQATWTVQAEDMPEKRPWTDPASISFKSVEDGEDSWDIVVAATVAYPVGNIEPFATVAAIRRTNSEKEQEYYAAKLGLKGEHTWRSAADVSLVTLYFDPSIGYTRTTTFKDAKANCAATPPPNGCFKQHEGSVRAQVQIQPFVPGWNPAPFKDAQGKWTMGPDHPPWFTEFGVVATPFWDKVTDAKRDATGVKLEGSATGAQVQVSGAFVPAVLDFGLVLRASVKQMLAIDRSGPRQQAFPANATLFTGSISYEFGVRSFESDTGWSPSIGVTYVSGDDPLTGRKKSTDTTFGIKLTYSK</sequence>
<organism evidence="3">
    <name type="scientific">Caulobacter sp. (strain K31)</name>
    <dbReference type="NCBI Taxonomy" id="366602"/>
    <lineage>
        <taxon>Bacteria</taxon>
        <taxon>Pseudomonadati</taxon>
        <taxon>Pseudomonadota</taxon>
        <taxon>Alphaproteobacteria</taxon>
        <taxon>Caulobacterales</taxon>
        <taxon>Caulobacteraceae</taxon>
        <taxon>Caulobacter</taxon>
    </lineage>
</organism>
<dbReference type="OrthoDB" id="7193573at2"/>
<evidence type="ECO:0000256" key="2">
    <source>
        <dbReference type="SAM" id="SignalP"/>
    </source>
</evidence>
<dbReference type="HOGENOM" id="CLU_805840_0_0_5"/>
<geneLocation type="plasmid" evidence="3">
    <name>pCAUL01</name>
</geneLocation>
<proteinExistence type="predicted"/>
<feature type="compositionally biased region" description="Low complexity" evidence="1">
    <location>
        <begin position="36"/>
        <end position="47"/>
    </location>
</feature>
<name>B0T9L2_CAUSK</name>
<feature type="signal peptide" evidence="2">
    <location>
        <begin position="1"/>
        <end position="21"/>
    </location>
</feature>
<reference evidence="3" key="1">
    <citation type="submission" date="2008-01" db="EMBL/GenBank/DDBJ databases">
        <title>Complete sequence of plasmid1 pCAUL01 of Caulobacter sp. K31.</title>
        <authorList>
            <consortium name="US DOE Joint Genome Institute"/>
            <person name="Copeland A."/>
            <person name="Lucas S."/>
            <person name="Lapidus A."/>
            <person name="Barry K."/>
            <person name="Glavina del Rio T."/>
            <person name="Dalin E."/>
            <person name="Tice H."/>
            <person name="Pitluck S."/>
            <person name="Bruce D."/>
            <person name="Goodwin L."/>
            <person name="Thompson L.S."/>
            <person name="Brettin T."/>
            <person name="Detter J.C."/>
            <person name="Han C."/>
            <person name="Schmutz J."/>
            <person name="Larimer F."/>
            <person name="Land M."/>
            <person name="Hauser L."/>
            <person name="Kyrpides N."/>
            <person name="Kim E."/>
            <person name="Stephens C."/>
            <person name="Richardson P."/>
        </authorList>
    </citation>
    <scope>NUCLEOTIDE SEQUENCE [LARGE SCALE GENOMIC DNA]</scope>
    <source>
        <plasmid evidence="3">K31</plasmid>
        <plasmid evidence="3">pCAUL01</plasmid>
    </source>
</reference>
<feature type="chain" id="PRO_5002756089" evidence="2">
    <location>
        <begin position="22"/>
        <end position="344"/>
    </location>
</feature>
<dbReference type="AlphaFoldDB" id="B0T9L2"/>
<gene>
    <name evidence="3" type="ordered locus">Caul_5267</name>
</gene>
<evidence type="ECO:0000256" key="1">
    <source>
        <dbReference type="SAM" id="MobiDB-lite"/>
    </source>
</evidence>
<dbReference type="EMBL" id="CP000928">
    <property type="protein sequence ID" value="ABZ74387.1"/>
    <property type="molecule type" value="Genomic_DNA"/>
</dbReference>